<organism evidence="1 2">
    <name type="scientific">Ciona intestinalis</name>
    <name type="common">Transparent sea squirt</name>
    <name type="synonym">Ascidia intestinalis</name>
    <dbReference type="NCBI Taxonomy" id="7719"/>
    <lineage>
        <taxon>Eukaryota</taxon>
        <taxon>Metazoa</taxon>
        <taxon>Chordata</taxon>
        <taxon>Tunicata</taxon>
        <taxon>Ascidiacea</taxon>
        <taxon>Phlebobranchia</taxon>
        <taxon>Cionidae</taxon>
        <taxon>Ciona</taxon>
    </lineage>
</organism>
<dbReference type="EMBL" id="EAAA01001609">
    <property type="status" value="NOT_ANNOTATED_CDS"/>
    <property type="molecule type" value="Genomic_DNA"/>
</dbReference>
<sequence length="45" mass="5225">MEYDRYSGIGEDGTPLYSIFSSHLVVNKKHLQNYKTVFSRLDIVC</sequence>
<evidence type="ECO:0000313" key="1">
    <source>
        <dbReference type="Ensembl" id="ENSCINP00000031715.1"/>
    </source>
</evidence>
<reference evidence="2" key="1">
    <citation type="journal article" date="2002" name="Science">
        <title>The draft genome of Ciona intestinalis: insights into chordate and vertebrate origins.</title>
        <authorList>
            <person name="Dehal P."/>
            <person name="Satou Y."/>
            <person name="Campbell R.K."/>
            <person name="Chapman J."/>
            <person name="Degnan B."/>
            <person name="De Tomaso A."/>
            <person name="Davidson B."/>
            <person name="Di Gregorio A."/>
            <person name="Gelpke M."/>
            <person name="Goodstein D.M."/>
            <person name="Harafuji N."/>
            <person name="Hastings K.E."/>
            <person name="Ho I."/>
            <person name="Hotta K."/>
            <person name="Huang W."/>
            <person name="Kawashima T."/>
            <person name="Lemaire P."/>
            <person name="Martinez D."/>
            <person name="Meinertzhagen I.A."/>
            <person name="Necula S."/>
            <person name="Nonaka M."/>
            <person name="Putnam N."/>
            <person name="Rash S."/>
            <person name="Saiga H."/>
            <person name="Satake M."/>
            <person name="Terry A."/>
            <person name="Yamada L."/>
            <person name="Wang H.G."/>
            <person name="Awazu S."/>
            <person name="Azumi K."/>
            <person name="Boore J."/>
            <person name="Branno M."/>
            <person name="Chin-Bow S."/>
            <person name="DeSantis R."/>
            <person name="Doyle S."/>
            <person name="Francino P."/>
            <person name="Keys D.N."/>
            <person name="Haga S."/>
            <person name="Hayashi H."/>
            <person name="Hino K."/>
            <person name="Imai K.S."/>
            <person name="Inaba K."/>
            <person name="Kano S."/>
            <person name="Kobayashi K."/>
            <person name="Kobayashi M."/>
            <person name="Lee B.I."/>
            <person name="Makabe K.W."/>
            <person name="Manohar C."/>
            <person name="Matassi G."/>
            <person name="Medina M."/>
            <person name="Mochizuki Y."/>
            <person name="Mount S."/>
            <person name="Morishita T."/>
            <person name="Miura S."/>
            <person name="Nakayama A."/>
            <person name="Nishizaka S."/>
            <person name="Nomoto H."/>
            <person name="Ohta F."/>
            <person name="Oishi K."/>
            <person name="Rigoutsos I."/>
            <person name="Sano M."/>
            <person name="Sasaki A."/>
            <person name="Sasakura Y."/>
            <person name="Shoguchi E."/>
            <person name="Shin-i T."/>
            <person name="Spagnuolo A."/>
            <person name="Stainier D."/>
            <person name="Suzuki M.M."/>
            <person name="Tassy O."/>
            <person name="Takatori N."/>
            <person name="Tokuoka M."/>
            <person name="Yagi K."/>
            <person name="Yoshizaki F."/>
            <person name="Wada S."/>
            <person name="Zhang C."/>
            <person name="Hyatt P.D."/>
            <person name="Larimer F."/>
            <person name="Detter C."/>
            <person name="Doggett N."/>
            <person name="Glavina T."/>
            <person name="Hawkins T."/>
            <person name="Richardson P."/>
            <person name="Lucas S."/>
            <person name="Kohara Y."/>
            <person name="Levine M."/>
            <person name="Satoh N."/>
            <person name="Rokhsar D.S."/>
        </authorList>
    </citation>
    <scope>NUCLEOTIDE SEQUENCE [LARGE SCALE GENOMIC DNA]</scope>
</reference>
<dbReference type="HOGENOM" id="CLU_3207328_0_0_1"/>
<reference evidence="1" key="4">
    <citation type="submission" date="2025-09" db="UniProtKB">
        <authorList>
            <consortium name="Ensembl"/>
        </authorList>
    </citation>
    <scope>IDENTIFICATION</scope>
</reference>
<dbReference type="Proteomes" id="UP000008144">
    <property type="component" value="Chromosome 3"/>
</dbReference>
<proteinExistence type="predicted"/>
<dbReference type="InParanoid" id="H2XPY1"/>
<reference evidence="1" key="2">
    <citation type="journal article" date="2008" name="Genome Biol.">
        <title>Improved genome assembly and evidence-based global gene model set for the chordate Ciona intestinalis: new insight into intron and operon populations.</title>
        <authorList>
            <person name="Satou Y."/>
            <person name="Mineta K."/>
            <person name="Ogasawara M."/>
            <person name="Sasakura Y."/>
            <person name="Shoguchi E."/>
            <person name="Ueno K."/>
            <person name="Yamada L."/>
            <person name="Matsumoto J."/>
            <person name="Wasserscheid J."/>
            <person name="Dewar K."/>
            <person name="Wiley G.B."/>
            <person name="Macmil S.L."/>
            <person name="Roe B.A."/>
            <person name="Zeller R.W."/>
            <person name="Hastings K.E."/>
            <person name="Lemaire P."/>
            <person name="Lindquist E."/>
            <person name="Endo T."/>
            <person name="Hotta K."/>
            <person name="Inaba K."/>
        </authorList>
    </citation>
    <scope>NUCLEOTIDE SEQUENCE [LARGE SCALE GENOMIC DNA]</scope>
    <source>
        <strain evidence="1">wild type</strain>
    </source>
</reference>
<name>H2XPY1_CIOIN</name>
<dbReference type="Ensembl" id="ENSCINT00000037231.1">
    <property type="protein sequence ID" value="ENSCINP00000031715.1"/>
    <property type="gene ID" value="ENSCING00000024413.1"/>
</dbReference>
<keyword evidence="2" id="KW-1185">Reference proteome</keyword>
<dbReference type="AlphaFoldDB" id="H2XPY1"/>
<protein>
    <submittedName>
        <fullName evidence="1">Uncharacterized protein</fullName>
    </submittedName>
</protein>
<accession>H2XPY1</accession>
<reference evidence="1" key="3">
    <citation type="submission" date="2025-08" db="UniProtKB">
        <authorList>
            <consortium name="Ensembl"/>
        </authorList>
    </citation>
    <scope>IDENTIFICATION</scope>
</reference>
<evidence type="ECO:0000313" key="2">
    <source>
        <dbReference type="Proteomes" id="UP000008144"/>
    </source>
</evidence>